<keyword evidence="4" id="KW-1185">Reference proteome</keyword>
<dbReference type="Proteomes" id="UP000240228">
    <property type="component" value="Unassembled WGS sequence"/>
</dbReference>
<dbReference type="EMBL" id="NWTX01000019">
    <property type="protein sequence ID" value="PST45783.1"/>
    <property type="molecule type" value="Genomic_DNA"/>
</dbReference>
<proteinExistence type="predicted"/>
<organism evidence="3 4">
    <name type="scientific">Bifidobacterium callitrichos</name>
    <dbReference type="NCBI Taxonomy" id="762209"/>
    <lineage>
        <taxon>Bacteria</taxon>
        <taxon>Bacillati</taxon>
        <taxon>Actinomycetota</taxon>
        <taxon>Actinomycetes</taxon>
        <taxon>Bifidobacteriales</taxon>
        <taxon>Bifidobacteriaceae</taxon>
        <taxon>Bifidobacterium</taxon>
    </lineage>
</organism>
<gene>
    <name evidence="3" type="ORF">CPA40_09230</name>
</gene>
<reference evidence="3 4" key="2">
    <citation type="submission" date="2018-03" db="EMBL/GenBank/DDBJ databases">
        <title>The comparative genomics of Bifidobacterium callitrichos reflects dietary carbohydrate utilization within the common marmoset gut.</title>
        <authorList>
            <person name="Rani A."/>
        </authorList>
    </citation>
    <scope>NUCLEOTIDE SEQUENCE [LARGE SCALE GENOMIC DNA]</scope>
    <source>
        <strain evidence="3 4">UMA51805</strain>
    </source>
</reference>
<dbReference type="AlphaFoldDB" id="A0A2T3G8J9"/>
<accession>A0A2T3G8J9</accession>
<feature type="chain" id="PRO_5015610550" evidence="2">
    <location>
        <begin position="22"/>
        <end position="330"/>
    </location>
</feature>
<evidence type="ECO:0000256" key="1">
    <source>
        <dbReference type="SAM" id="MobiDB-lite"/>
    </source>
</evidence>
<reference evidence="4" key="1">
    <citation type="submission" date="2017-09" db="EMBL/GenBank/DDBJ databases">
        <authorList>
            <person name="Sela D.A."/>
            <person name="Albert K."/>
        </authorList>
    </citation>
    <scope>NUCLEOTIDE SEQUENCE [LARGE SCALE GENOMIC DNA]</scope>
    <source>
        <strain evidence="4">UMA51805</strain>
    </source>
</reference>
<name>A0A2T3G8J9_9BIFI</name>
<feature type="compositionally biased region" description="Low complexity" evidence="1">
    <location>
        <begin position="209"/>
        <end position="222"/>
    </location>
</feature>
<sequence length="330" mass="34616">MIVTSALAAIAVCAVPVAAQAYEGQSLRQQYDRALVEAQDSRATLAHATGYAASVSYATGDLPASMAIMVSSLQSQLVKADALENRDAGELSNPSVDGNEGLSRTVAALDRESRDQNGTAQTIVQIVNDLGQYRDLKQTADARKALDALSEAVKAAGAVDRHDPAAMQQATTALTNDMRALTEAIAAYDAAANAATASAAGDRNPAGESSSLSKRQSGQSASTRTAEGYTLAGDCYTAAECQASIDVAGRNQLHALHTPKGSTYYEIHNDHGGSSTWGKSTVTINGVTHNLGQWRPARYNSAGQPIEEPEQGTYFQTCDANGKVWFAPME</sequence>
<evidence type="ECO:0000313" key="3">
    <source>
        <dbReference type="EMBL" id="PST45783.1"/>
    </source>
</evidence>
<feature type="signal peptide" evidence="2">
    <location>
        <begin position="1"/>
        <end position="21"/>
    </location>
</feature>
<evidence type="ECO:0000256" key="2">
    <source>
        <dbReference type="SAM" id="SignalP"/>
    </source>
</evidence>
<keyword evidence="2" id="KW-0732">Signal</keyword>
<evidence type="ECO:0000313" key="4">
    <source>
        <dbReference type="Proteomes" id="UP000240228"/>
    </source>
</evidence>
<feature type="region of interest" description="Disordered" evidence="1">
    <location>
        <begin position="197"/>
        <end position="223"/>
    </location>
</feature>
<comment type="caution">
    <text evidence="3">The sequence shown here is derived from an EMBL/GenBank/DDBJ whole genome shotgun (WGS) entry which is preliminary data.</text>
</comment>
<protein>
    <submittedName>
        <fullName evidence="3">Uncharacterized protein</fullName>
    </submittedName>
</protein>